<dbReference type="EMBL" id="CP046400">
    <property type="protein sequence ID" value="QGY40893.1"/>
    <property type="molecule type" value="Genomic_DNA"/>
</dbReference>
<dbReference type="RefSeq" id="WP_158948629.1">
    <property type="nucleotide sequence ID" value="NZ_CP046400.1"/>
</dbReference>
<gene>
    <name evidence="2" type="ORF">GM415_12385</name>
</gene>
<organism evidence="2 3">
    <name type="scientific">Pseudodesulfovibrio cashew</name>
    <dbReference type="NCBI Taxonomy" id="2678688"/>
    <lineage>
        <taxon>Bacteria</taxon>
        <taxon>Pseudomonadati</taxon>
        <taxon>Thermodesulfobacteriota</taxon>
        <taxon>Desulfovibrionia</taxon>
        <taxon>Desulfovibrionales</taxon>
        <taxon>Desulfovibrionaceae</taxon>
    </lineage>
</organism>
<evidence type="ECO:0000259" key="1">
    <source>
        <dbReference type="Pfam" id="PF01370"/>
    </source>
</evidence>
<proteinExistence type="predicted"/>
<sequence length="343" mass="37836">MSTILITGAGGYIGTTLTDLLLENGHKVIGLDRYFFGQALLGETLDHPNFTLVKGDVRSCEKELFKGVDAVCDLAALSNDPSGDLDGQLTTSINFEGRSRIAQKAKEAGVRRYVLASSCSVYGAGTGIASTEETSPKPLTTYAECNIKAENAAFALSDDDFCVSALRLATVYGLSKRMRFDLAVNIMTYHAFANNEVQITGGGEQWRPFVHVRDVARAFMTVLETDTGTVNGEIFNVGGNEHNYQISTLAYIIREVLPFPVAVNHVLSDPDRRDYNVQFSKINKVLGFEPQYAPVDGAQEIYEALKMNKVRFDDKSVTVKWYKYLIEADRVISEVKLDGRLLK</sequence>
<dbReference type="InterPro" id="IPR001509">
    <property type="entry name" value="Epimerase_deHydtase"/>
</dbReference>
<feature type="domain" description="NAD-dependent epimerase/dehydratase" evidence="1">
    <location>
        <begin position="4"/>
        <end position="238"/>
    </location>
</feature>
<dbReference type="KEGG" id="psel:GM415_12385"/>
<accession>A0A6I6JKR0</accession>
<reference evidence="2 3" key="1">
    <citation type="submission" date="2019-11" db="EMBL/GenBank/DDBJ databases">
        <authorList>
            <person name="Zheng R.K."/>
            <person name="Sun C.M."/>
        </authorList>
    </citation>
    <scope>NUCLEOTIDE SEQUENCE [LARGE SCALE GENOMIC DNA]</scope>
    <source>
        <strain evidence="2 3">SRB007</strain>
    </source>
</reference>
<dbReference type="Proteomes" id="UP000428328">
    <property type="component" value="Chromosome"/>
</dbReference>
<protein>
    <submittedName>
        <fullName evidence="2">NAD-dependent epimerase/dehydratase family protein</fullName>
    </submittedName>
</protein>
<dbReference type="Pfam" id="PF01370">
    <property type="entry name" value="Epimerase"/>
    <property type="match status" value="1"/>
</dbReference>
<dbReference type="PANTHER" id="PTHR43245:SF23">
    <property type="entry name" value="NAD(P)-BINDING DOMAIN-CONTAINING PROTEIN"/>
    <property type="match status" value="1"/>
</dbReference>
<dbReference type="AlphaFoldDB" id="A0A6I6JKR0"/>
<keyword evidence="3" id="KW-1185">Reference proteome</keyword>
<dbReference type="PANTHER" id="PTHR43245">
    <property type="entry name" value="BIFUNCTIONAL POLYMYXIN RESISTANCE PROTEIN ARNA"/>
    <property type="match status" value="1"/>
</dbReference>
<dbReference type="Gene3D" id="3.40.50.720">
    <property type="entry name" value="NAD(P)-binding Rossmann-like Domain"/>
    <property type="match status" value="1"/>
</dbReference>
<dbReference type="InterPro" id="IPR050177">
    <property type="entry name" value="Lipid_A_modif_metabolic_enz"/>
</dbReference>
<dbReference type="CDD" id="cd08946">
    <property type="entry name" value="SDR_e"/>
    <property type="match status" value="1"/>
</dbReference>
<dbReference type="SUPFAM" id="SSF51735">
    <property type="entry name" value="NAD(P)-binding Rossmann-fold domains"/>
    <property type="match status" value="1"/>
</dbReference>
<dbReference type="InterPro" id="IPR036291">
    <property type="entry name" value="NAD(P)-bd_dom_sf"/>
</dbReference>
<evidence type="ECO:0000313" key="2">
    <source>
        <dbReference type="EMBL" id="QGY40893.1"/>
    </source>
</evidence>
<name>A0A6I6JKR0_9BACT</name>
<evidence type="ECO:0000313" key="3">
    <source>
        <dbReference type="Proteomes" id="UP000428328"/>
    </source>
</evidence>